<evidence type="ECO:0000256" key="2">
    <source>
        <dbReference type="HAMAP-Rule" id="MF_00795"/>
    </source>
</evidence>
<dbReference type="GO" id="GO:0005507">
    <property type="term" value="F:copper ion binding"/>
    <property type="evidence" value="ECO:0007669"/>
    <property type="project" value="TreeGrafter"/>
</dbReference>
<gene>
    <name evidence="2" type="primary">cutC</name>
    <name evidence="3" type="ORF">AT746_16935</name>
</gene>
<dbReference type="Gene3D" id="3.20.20.380">
    <property type="entry name" value="Copper homeostasis (CutC) domain"/>
    <property type="match status" value="1"/>
</dbReference>
<dbReference type="InterPro" id="IPR005627">
    <property type="entry name" value="CutC-like"/>
</dbReference>
<dbReference type="RefSeq" id="WP_062482819.1">
    <property type="nucleotide sequence ID" value="NZ_CP013650.1"/>
</dbReference>
<name>A0A0U3B3I8_9ALTE</name>
<dbReference type="STRING" id="1526571.AT746_16935"/>
<dbReference type="InterPro" id="IPR036822">
    <property type="entry name" value="CutC-like_dom_sf"/>
</dbReference>
<evidence type="ECO:0000256" key="1">
    <source>
        <dbReference type="ARBA" id="ARBA00007768"/>
    </source>
</evidence>
<sequence>MIEVEICLDADDLTLLRQNVLAAKAGGARRIELCADMAQQGLTPDMQAMETACGIFAQPAGVVVMVRPRAGDFCYDQNELAQMQRSIQQAADCGAGGVVLGCLTASAEVDRAALQTLTEQAHQLGLKVTFHRAFDAVADPDRALECLLQCGVDRLLSAGTPWGSRQAVVSGLGQLHRLMERAKGRIELVVGGGVNSTNVPEILSTLPLHTGPLSVHSYSSVSDITGAGQARVNTDKVRQLVQACQP</sequence>
<keyword evidence="4" id="KW-1185">Reference proteome</keyword>
<comment type="similarity">
    <text evidence="1 2">Belongs to the CutC family.</text>
</comment>
<dbReference type="OrthoDB" id="9815677at2"/>
<dbReference type="PANTHER" id="PTHR12598:SF0">
    <property type="entry name" value="COPPER HOMEOSTASIS PROTEIN CUTC HOMOLOG"/>
    <property type="match status" value="1"/>
</dbReference>
<dbReference type="GO" id="GO:0005737">
    <property type="term" value="C:cytoplasm"/>
    <property type="evidence" value="ECO:0007669"/>
    <property type="project" value="UniProtKB-SubCell"/>
</dbReference>
<evidence type="ECO:0000313" key="4">
    <source>
        <dbReference type="Proteomes" id="UP000068447"/>
    </source>
</evidence>
<dbReference type="KEGG" id="lal:AT746_16935"/>
<protein>
    <recommendedName>
        <fullName evidence="2">PF03932 family protein CutC</fullName>
    </recommendedName>
</protein>
<dbReference type="EMBL" id="CP013650">
    <property type="protein sequence ID" value="ALS99784.1"/>
    <property type="molecule type" value="Genomic_DNA"/>
</dbReference>
<evidence type="ECO:0000313" key="3">
    <source>
        <dbReference type="EMBL" id="ALS99784.1"/>
    </source>
</evidence>
<organism evidence="3 4">
    <name type="scientific">Lacimicrobium alkaliphilum</name>
    <dbReference type="NCBI Taxonomy" id="1526571"/>
    <lineage>
        <taxon>Bacteria</taxon>
        <taxon>Pseudomonadati</taxon>
        <taxon>Pseudomonadota</taxon>
        <taxon>Gammaproteobacteria</taxon>
        <taxon>Alteromonadales</taxon>
        <taxon>Alteromonadaceae</taxon>
        <taxon>Lacimicrobium</taxon>
    </lineage>
</organism>
<dbReference type="HAMAP" id="MF_00795">
    <property type="entry name" value="CutC"/>
    <property type="match status" value="1"/>
</dbReference>
<comment type="subcellular location">
    <subcellularLocation>
        <location evidence="2">Cytoplasm</location>
    </subcellularLocation>
</comment>
<dbReference type="Pfam" id="PF03932">
    <property type="entry name" value="CutC"/>
    <property type="match status" value="1"/>
</dbReference>
<accession>A0A0U3B3I8</accession>
<dbReference type="SUPFAM" id="SSF110395">
    <property type="entry name" value="CutC-like"/>
    <property type="match status" value="1"/>
</dbReference>
<dbReference type="PANTHER" id="PTHR12598">
    <property type="entry name" value="COPPER HOMEOSTASIS PROTEIN CUTC"/>
    <property type="match status" value="1"/>
</dbReference>
<dbReference type="AlphaFoldDB" id="A0A0U3B3I8"/>
<keyword evidence="2" id="KW-0963">Cytoplasm</keyword>
<reference evidence="3 4" key="1">
    <citation type="submission" date="2015-12" db="EMBL/GenBank/DDBJ databases">
        <title>Complete genome of Lacimicrobium alkaliphilum KCTC 32984.</title>
        <authorList>
            <person name="Kim S.-G."/>
            <person name="Lee Y.-J."/>
        </authorList>
    </citation>
    <scope>NUCLEOTIDE SEQUENCE [LARGE SCALE GENOMIC DNA]</scope>
    <source>
        <strain evidence="3 4">YelD216</strain>
    </source>
</reference>
<proteinExistence type="inferred from homology"/>
<dbReference type="Proteomes" id="UP000068447">
    <property type="component" value="Chromosome"/>
</dbReference>
<comment type="caution">
    <text evidence="2">Once thought to be involved in copper homeostasis, experiments in E.coli have shown this is not the case.</text>
</comment>